<dbReference type="PANTHER" id="PTHR43072">
    <property type="entry name" value="N-ACETYLTRANSFERASE"/>
    <property type="match status" value="1"/>
</dbReference>
<evidence type="ECO:0000259" key="1">
    <source>
        <dbReference type="PROSITE" id="PS51186"/>
    </source>
</evidence>
<reference evidence="2 3" key="1">
    <citation type="submission" date="2018-08" db="EMBL/GenBank/DDBJ databases">
        <title>Bacillus chawlae sp. nov., Bacillus glennii sp. nov., and Bacillus saganii sp. nov. Isolated from the Vehicle Assembly Building at Kennedy Space Center where the Viking Spacecraft were Assembled.</title>
        <authorList>
            <person name="Seuylemezian A."/>
            <person name="Vaishampayan P."/>
        </authorList>
    </citation>
    <scope>NUCLEOTIDE SEQUENCE [LARGE SCALE GENOMIC DNA]</scope>
    <source>
        <strain evidence="2 3">V44-8</strain>
    </source>
</reference>
<comment type="caution">
    <text evidence="2">The sequence shown here is derived from an EMBL/GenBank/DDBJ whole genome shotgun (WGS) entry which is preliminary data.</text>
</comment>
<gene>
    <name evidence="2" type="ORF">D0466_03880</name>
</gene>
<dbReference type="EMBL" id="QVTD01000003">
    <property type="protein sequence ID" value="RFU65063.1"/>
    <property type="molecule type" value="Genomic_DNA"/>
</dbReference>
<dbReference type="InterPro" id="IPR000182">
    <property type="entry name" value="GNAT_dom"/>
</dbReference>
<dbReference type="Proteomes" id="UP000262939">
    <property type="component" value="Unassembled WGS sequence"/>
</dbReference>
<accession>A0A372LFG4</accession>
<evidence type="ECO:0000313" key="3">
    <source>
        <dbReference type="Proteomes" id="UP000262939"/>
    </source>
</evidence>
<dbReference type="PANTHER" id="PTHR43072:SF60">
    <property type="entry name" value="L-2,4-DIAMINOBUTYRIC ACID ACETYLTRANSFERASE"/>
    <property type="match status" value="1"/>
</dbReference>
<sequence length="147" mass="16937">MEIIQADIEALEGIVPLFNAYRVFYGQPNDELGARKFIQERITNKESVIFIAYESDKQPVGFVQVYPVFSSVGMQRAYILNDLFVVPAGRKKGVGRSLVERVYQFCEEMKGRYVTLQTAPDNHTAKALYEGMGMHLDNEYENYIKYF</sequence>
<evidence type="ECO:0000313" key="2">
    <source>
        <dbReference type="EMBL" id="RFU65063.1"/>
    </source>
</evidence>
<proteinExistence type="predicted"/>
<dbReference type="SUPFAM" id="SSF55729">
    <property type="entry name" value="Acyl-CoA N-acyltransferases (Nat)"/>
    <property type="match status" value="1"/>
</dbReference>
<dbReference type="RefSeq" id="WP_117321239.1">
    <property type="nucleotide sequence ID" value="NZ_QVTD01000003.1"/>
</dbReference>
<protein>
    <submittedName>
        <fullName evidence="2">GNAT family N-acetyltransferase</fullName>
    </submittedName>
</protein>
<dbReference type="CDD" id="cd04301">
    <property type="entry name" value="NAT_SF"/>
    <property type="match status" value="1"/>
</dbReference>
<dbReference type="PROSITE" id="PS51186">
    <property type="entry name" value="GNAT"/>
    <property type="match status" value="1"/>
</dbReference>
<dbReference type="AlphaFoldDB" id="A0A372LFG4"/>
<keyword evidence="2" id="KW-0808">Transferase</keyword>
<keyword evidence="3" id="KW-1185">Reference proteome</keyword>
<dbReference type="InterPro" id="IPR016181">
    <property type="entry name" value="Acyl_CoA_acyltransferase"/>
</dbReference>
<dbReference type="OrthoDB" id="9792929at2"/>
<feature type="domain" description="N-acetyltransferase" evidence="1">
    <location>
        <begin position="1"/>
        <end position="147"/>
    </location>
</feature>
<dbReference type="Gene3D" id="3.40.630.30">
    <property type="match status" value="1"/>
</dbReference>
<dbReference type="GO" id="GO:0016747">
    <property type="term" value="F:acyltransferase activity, transferring groups other than amino-acyl groups"/>
    <property type="evidence" value="ECO:0007669"/>
    <property type="project" value="InterPro"/>
</dbReference>
<dbReference type="Pfam" id="PF00583">
    <property type="entry name" value="Acetyltransf_1"/>
    <property type="match status" value="1"/>
</dbReference>
<name>A0A372LFG4_9BACI</name>
<organism evidence="2 3">
    <name type="scientific">Peribacillus glennii</name>
    <dbReference type="NCBI Taxonomy" id="2303991"/>
    <lineage>
        <taxon>Bacteria</taxon>
        <taxon>Bacillati</taxon>
        <taxon>Bacillota</taxon>
        <taxon>Bacilli</taxon>
        <taxon>Bacillales</taxon>
        <taxon>Bacillaceae</taxon>
        <taxon>Peribacillus</taxon>
    </lineage>
</organism>